<dbReference type="PROSITE" id="PS00690">
    <property type="entry name" value="DEAH_ATP_HELICASE"/>
    <property type="match status" value="1"/>
</dbReference>
<dbReference type="CDD" id="cd18791">
    <property type="entry name" value="SF2_C_RHA"/>
    <property type="match status" value="1"/>
</dbReference>
<dbReference type="Gene3D" id="3.40.50.300">
    <property type="entry name" value="P-loop containing nucleotide triphosphate hydrolases"/>
    <property type="match status" value="3"/>
</dbReference>
<dbReference type="InterPro" id="IPR049730">
    <property type="entry name" value="SNF2/RAD54-like_C"/>
</dbReference>
<dbReference type="CDD" id="cd18793">
    <property type="entry name" value="SF2_C_SNF"/>
    <property type="match status" value="1"/>
</dbReference>
<keyword evidence="11" id="KW-0238">DNA-binding</keyword>
<proteinExistence type="inferred from homology"/>
<feature type="region of interest" description="Disordered" evidence="16">
    <location>
        <begin position="1"/>
        <end position="76"/>
    </location>
</feature>
<dbReference type="SMART" id="SM00487">
    <property type="entry name" value="DEXDc"/>
    <property type="match status" value="2"/>
</dbReference>
<dbReference type="InterPro" id="IPR027417">
    <property type="entry name" value="P-loop_NTPase"/>
</dbReference>
<dbReference type="InterPro" id="IPR050496">
    <property type="entry name" value="SNF2_RAD54_helicase_repair"/>
</dbReference>
<dbReference type="FunFam" id="3.40.50.10810:FF:000010">
    <property type="entry name" value="DNA repair and recombination protein RAD54-like"/>
    <property type="match status" value="1"/>
</dbReference>
<dbReference type="PROSITE" id="PS51192">
    <property type="entry name" value="HELICASE_ATP_BIND_1"/>
    <property type="match status" value="2"/>
</dbReference>
<dbReference type="GO" id="GO:0045003">
    <property type="term" value="P:double-strand break repair via synthesis-dependent strand annealing"/>
    <property type="evidence" value="ECO:0007669"/>
    <property type="project" value="TreeGrafter"/>
</dbReference>
<dbReference type="GeneID" id="62208312"/>
<organism evidence="19 20">
    <name type="scientific">Alternaria burnsii</name>
    <dbReference type="NCBI Taxonomy" id="1187904"/>
    <lineage>
        <taxon>Eukaryota</taxon>
        <taxon>Fungi</taxon>
        <taxon>Dikarya</taxon>
        <taxon>Ascomycota</taxon>
        <taxon>Pezizomycotina</taxon>
        <taxon>Dothideomycetes</taxon>
        <taxon>Pleosporomycetidae</taxon>
        <taxon>Pleosporales</taxon>
        <taxon>Pleosporineae</taxon>
        <taxon>Pleosporaceae</taxon>
        <taxon>Alternaria</taxon>
        <taxon>Alternaria sect. Alternaria</taxon>
    </lineage>
</organism>
<comment type="caution">
    <text evidence="19">The sequence shown here is derived from an EMBL/GenBank/DDBJ whole genome shotgun (WGS) entry which is preliminary data.</text>
</comment>
<keyword evidence="7" id="KW-0227">DNA damage</keyword>
<dbReference type="GO" id="GO:0007131">
    <property type="term" value="P:reciprocal meiotic recombination"/>
    <property type="evidence" value="ECO:0007669"/>
    <property type="project" value="TreeGrafter"/>
</dbReference>
<dbReference type="InterPro" id="IPR007502">
    <property type="entry name" value="Helicase-assoc_dom"/>
</dbReference>
<evidence type="ECO:0000256" key="14">
    <source>
        <dbReference type="ARBA" id="ARBA00047984"/>
    </source>
</evidence>
<comment type="catalytic activity">
    <reaction evidence="14">
        <text>ATP + H2O = ADP + phosphate + H(+)</text>
        <dbReference type="Rhea" id="RHEA:13065"/>
        <dbReference type="ChEBI" id="CHEBI:15377"/>
        <dbReference type="ChEBI" id="CHEBI:15378"/>
        <dbReference type="ChEBI" id="CHEBI:30616"/>
        <dbReference type="ChEBI" id="CHEBI:43474"/>
        <dbReference type="ChEBI" id="CHEBI:456216"/>
        <dbReference type="EC" id="3.6.4.13"/>
    </reaction>
</comment>
<dbReference type="Pfam" id="PF00271">
    <property type="entry name" value="Helicase_C"/>
    <property type="match status" value="2"/>
</dbReference>
<evidence type="ECO:0000256" key="11">
    <source>
        <dbReference type="ARBA" id="ARBA00023125"/>
    </source>
</evidence>
<keyword evidence="13" id="KW-0539">Nucleus</keyword>
<feature type="compositionally biased region" description="Polar residues" evidence="16">
    <location>
        <begin position="806"/>
        <end position="816"/>
    </location>
</feature>
<evidence type="ECO:0000256" key="13">
    <source>
        <dbReference type="ARBA" id="ARBA00023242"/>
    </source>
</evidence>
<protein>
    <recommendedName>
        <fullName evidence="3">RNA helicase</fullName>
        <ecNumber evidence="3">3.6.4.13</ecNumber>
    </recommendedName>
</protein>
<dbReference type="EC" id="3.6.4.13" evidence="3"/>
<dbReference type="InterPro" id="IPR002464">
    <property type="entry name" value="DNA/RNA_helicase_DEAH_CS"/>
</dbReference>
<feature type="compositionally biased region" description="Low complexity" evidence="16">
    <location>
        <begin position="8"/>
        <end position="19"/>
    </location>
</feature>
<comment type="similarity">
    <text evidence="2">Belongs to the SNF2/RAD54 helicase family.</text>
</comment>
<keyword evidence="4" id="KW-0597">Phosphoprotein</keyword>
<dbReference type="Proteomes" id="UP000596902">
    <property type="component" value="Unassembled WGS sequence"/>
</dbReference>
<dbReference type="GO" id="GO:1990904">
    <property type="term" value="C:ribonucleoprotein complex"/>
    <property type="evidence" value="ECO:0007669"/>
    <property type="project" value="UniProtKB-ARBA"/>
</dbReference>
<evidence type="ECO:0000256" key="8">
    <source>
        <dbReference type="ARBA" id="ARBA00022801"/>
    </source>
</evidence>
<dbReference type="InterPro" id="IPR014001">
    <property type="entry name" value="Helicase_ATP-bd"/>
</dbReference>
<dbReference type="PANTHER" id="PTHR45629">
    <property type="entry name" value="SNF2/RAD54 FAMILY MEMBER"/>
    <property type="match status" value="1"/>
</dbReference>
<reference evidence="19" key="1">
    <citation type="submission" date="2020-01" db="EMBL/GenBank/DDBJ databases">
        <authorList>
            <person name="Feng Z.H.Z."/>
        </authorList>
    </citation>
    <scope>NUCLEOTIDE SEQUENCE</scope>
    <source>
        <strain evidence="19">CBS107.38</strain>
    </source>
</reference>
<name>A0A8H7AYD0_9PLEO</name>
<dbReference type="SMART" id="SM00847">
    <property type="entry name" value="HA2"/>
    <property type="match status" value="1"/>
</dbReference>
<evidence type="ECO:0000256" key="12">
    <source>
        <dbReference type="ARBA" id="ARBA00023204"/>
    </source>
</evidence>
<keyword evidence="8 19" id="KW-0378">Hydrolase</keyword>
<dbReference type="FunFam" id="3.40.50.300:FF:000615">
    <property type="entry name" value="pre-mRNA-splicing factor ATP-dependent RNA helicase DEAH7"/>
    <property type="match status" value="1"/>
</dbReference>
<dbReference type="Gene3D" id="3.40.50.10810">
    <property type="entry name" value="Tandem AAA-ATPase domain"/>
    <property type="match status" value="1"/>
</dbReference>
<evidence type="ECO:0000256" key="6">
    <source>
        <dbReference type="ARBA" id="ARBA00022741"/>
    </source>
</evidence>
<dbReference type="SMART" id="SM00490">
    <property type="entry name" value="HELICc"/>
    <property type="match status" value="2"/>
</dbReference>
<feature type="domain" description="Helicase ATP-binding" evidence="17">
    <location>
        <begin position="1026"/>
        <end position="1188"/>
    </location>
</feature>
<comment type="subcellular location">
    <subcellularLocation>
        <location evidence="1">Nucleus</location>
    </subcellularLocation>
</comment>
<evidence type="ECO:0000256" key="3">
    <source>
        <dbReference type="ARBA" id="ARBA00012552"/>
    </source>
</evidence>
<evidence type="ECO:0000259" key="17">
    <source>
        <dbReference type="PROSITE" id="PS51192"/>
    </source>
</evidence>
<evidence type="ECO:0000259" key="18">
    <source>
        <dbReference type="PROSITE" id="PS51194"/>
    </source>
</evidence>
<sequence>MHRPRTLAAGEATPAKPAARLYGGTPQSTERLIKPFRCPGSATVSSVSTKPARKRRKVDYSGAGGEDGESDKPYSNEDRLALATRDANRFPVFKPKDKDTAFRTKFIVPLVNKDVGAYNPNRPAPLLGMRTGTVFVARPLHDPSGEFAIVLYDPTVDDKPVEKEEAEPKLSQTEKQEMEAPLVHKSLAEILGLKKKVDNERPRVPVVIDPRLAKVLRPHQVEGVKFLYRATTGMIDPKANGCIMADEMGLGKTLQCIALMWTLLKQSPDAGKSTIQKCVIACPSSLVRNWANELVKWLGKDAVTPFAIDGKASKEELIQQIRQWSIASGRAVVRPVLIVSYETLRLYADEFGQTPIGLMLCDEGHRLKNGDSLTFTALNNLNVQRRVILSGTPIQNDLSEYFALLNFANPNYLGTRMEFRKQYEIPILKGRDANGTDEDVKKGTERLNELLGLVNKFIIRRTNDILSKYLPVKYEHVVFCNLAPFQKDLYNHFIKSPDVQSLLRGKGSQPLKVIGMLKKLCNHPDLLNLPEDLPGCEDKLPDDFVQKDARGRDREVKVWYSGKMAVLDRMLARIRAETNDKIVLISNYTQTLDIFAMLCRSRGYGCFRLDGTMNVSKRQKLVDKFNDPESPEFVFLLSSKAGGCGLNLIGANRLVLFDPDWNPAADQQALARVWRDGQKKDCFVYRFITTGTIEEKVFQRQSHKQALSNCVVDSAEDVERHFSLDSLRELFQYRDNTTSDTHDTFKCKRCRKEDGKQVIKAPAMLYGDTSSKRWSQMNHSEHTSATWSELQHFVDSSTVRHDLHTTNFAHPNNLDTIPSEPSRAPHSMDSKRRKTGDQDISALRLASRQKYLAEREAQQLALLRRQVAEEAEEEERLGDKLSARERQEFRNNRKTLELAEARNAIDDSGEGYILPDADYSNKHEALTKRHKDKVYEKSEVQLWEEEQMKKIKSQPKPKATDRVQEEDYEYVFDTSNEVQFQVDASTRVDVDKQMLQRQLDEAEKRASSIEEVRRSLPVYKFRDELLAAVDQHQVIVVVGETGSGKSTQIPQYVHSALDSSGMIAVTQPRRVAAMSVAKRVAEEFGCKLGNEVGYSIRFEDKTGPKTKIKFATDGVLLQEAKSDPLLSNYSCIMIDEAHERSLQSDLLLVLCREVCHARPDFKLLILSATINAAHFSQYFHNCPIFSIPGRTFPVEVLYSKAPEANYLAASITTVMQVHISAEPKGDILVFLTGEEEIQAAMESIEETKKKLGSRIRELVVCPIYSALPQDLQQKAFEPAPPNGRKVILATNIAETSVTFEGVRHVVDTGYSKENTWDSVRGLSSLVITPISRANADQRKGRAGRTSSGWCYRLYTRAAYYNELQPENIPEIQRTNLDEVVLSLKQLGITNLLEFEFLDSPSSTSMIKSLENLYALGALDSTGALTRLGRRMAELPLDIKLSKAIIESEKYGCREEILSIVSMTGESATLFLRPKDKKVAADAARKRFTSLEGGDFITYLNIWNEFVESGYDPGWARENYLQGRVLTRVRDVRDQLERLADRVEVPESSCGTDHIAIRKCLTAAFFTNAARLQRDGQTYRVLANSGLTVHIHPSSPLNESRPKWCIFASLQATSKEWMMTCAPIEPDWLVEVAPHMHTESSISKLGDNKKMPKALQERSKTSAGHNTTIKSGMPMGQK</sequence>
<dbReference type="SUPFAM" id="SSF52540">
    <property type="entry name" value="P-loop containing nucleoside triphosphate hydrolases"/>
    <property type="match status" value="3"/>
</dbReference>
<dbReference type="FunFam" id="3.40.50.300:FF:000332">
    <property type="entry name" value="DNA repair and recombination protein RAD54-like"/>
    <property type="match status" value="1"/>
</dbReference>
<dbReference type="Gene3D" id="1.20.120.1080">
    <property type="match status" value="1"/>
</dbReference>
<keyword evidence="6" id="KW-0547">Nucleotide-binding</keyword>
<accession>A0A8H7AYD0</accession>
<dbReference type="InterPro" id="IPR013967">
    <property type="entry name" value="Rad54_N"/>
</dbReference>
<keyword evidence="9" id="KW-0347">Helicase</keyword>
<feature type="coiled-coil region" evidence="15">
    <location>
        <begin position="985"/>
        <end position="1012"/>
    </location>
</feature>
<dbReference type="GO" id="GO:0015616">
    <property type="term" value="F:DNA translocase activity"/>
    <property type="evidence" value="ECO:0007669"/>
    <property type="project" value="TreeGrafter"/>
</dbReference>
<dbReference type="PROSITE" id="PS51194">
    <property type="entry name" value="HELICASE_CTER"/>
    <property type="match status" value="2"/>
</dbReference>
<dbReference type="Pfam" id="PF00176">
    <property type="entry name" value="SNF2-rel_dom"/>
    <property type="match status" value="1"/>
</dbReference>
<evidence type="ECO:0000256" key="10">
    <source>
        <dbReference type="ARBA" id="ARBA00022840"/>
    </source>
</evidence>
<dbReference type="Pfam" id="PF21010">
    <property type="entry name" value="HA2_C"/>
    <property type="match status" value="1"/>
</dbReference>
<dbReference type="Gene3D" id="1.20.120.850">
    <property type="entry name" value="SWI2/SNF2 ATPases, N-terminal domain"/>
    <property type="match status" value="1"/>
</dbReference>
<dbReference type="GO" id="GO:0006397">
    <property type="term" value="P:mRNA processing"/>
    <property type="evidence" value="ECO:0007669"/>
    <property type="project" value="UniProtKB-KW"/>
</dbReference>
<feature type="domain" description="Helicase C-terminal" evidence="18">
    <location>
        <begin position="1213"/>
        <end position="1387"/>
    </location>
</feature>
<keyword evidence="20" id="KW-1185">Reference proteome</keyword>
<dbReference type="InterPro" id="IPR011709">
    <property type="entry name" value="DEAD-box_helicase_OB_fold"/>
</dbReference>
<evidence type="ECO:0000313" key="19">
    <source>
        <dbReference type="EMBL" id="KAF7671864.1"/>
    </source>
</evidence>
<dbReference type="GO" id="GO:0016817">
    <property type="term" value="F:hydrolase activity, acting on acid anhydrides"/>
    <property type="evidence" value="ECO:0007669"/>
    <property type="project" value="InterPro"/>
</dbReference>
<feature type="domain" description="Helicase C-terminal" evidence="18">
    <location>
        <begin position="566"/>
        <end position="723"/>
    </location>
</feature>
<feature type="region of interest" description="Disordered" evidence="16">
    <location>
        <begin position="1638"/>
        <end position="1677"/>
    </location>
</feature>
<feature type="compositionally biased region" description="Polar residues" evidence="16">
    <location>
        <begin position="1660"/>
        <end position="1669"/>
    </location>
</feature>
<dbReference type="Pfam" id="PF00270">
    <property type="entry name" value="DEAD"/>
    <property type="match status" value="1"/>
</dbReference>
<evidence type="ECO:0000256" key="2">
    <source>
        <dbReference type="ARBA" id="ARBA00007025"/>
    </source>
</evidence>
<feature type="domain" description="Helicase ATP-binding" evidence="17">
    <location>
        <begin position="233"/>
        <end position="411"/>
    </location>
</feature>
<dbReference type="InterPro" id="IPR038718">
    <property type="entry name" value="SNF2-like_sf"/>
</dbReference>
<dbReference type="CDD" id="cd17917">
    <property type="entry name" value="DEXHc_RHA-like"/>
    <property type="match status" value="1"/>
</dbReference>
<dbReference type="Pfam" id="PF04408">
    <property type="entry name" value="WHD_HA2"/>
    <property type="match status" value="1"/>
</dbReference>
<dbReference type="Pfam" id="PF07717">
    <property type="entry name" value="OB_NTP_bind"/>
    <property type="match status" value="1"/>
</dbReference>
<feature type="region of interest" description="Disordered" evidence="16">
    <location>
        <begin position="806"/>
        <end position="840"/>
    </location>
</feature>
<evidence type="ECO:0000256" key="15">
    <source>
        <dbReference type="SAM" id="Coils"/>
    </source>
</evidence>
<evidence type="ECO:0000313" key="20">
    <source>
        <dbReference type="Proteomes" id="UP000596902"/>
    </source>
</evidence>
<dbReference type="PANTHER" id="PTHR45629:SF7">
    <property type="entry name" value="DNA EXCISION REPAIR PROTEIN ERCC-6-RELATED"/>
    <property type="match status" value="1"/>
</dbReference>
<dbReference type="InterPro" id="IPR001650">
    <property type="entry name" value="Helicase_C-like"/>
</dbReference>
<dbReference type="InterPro" id="IPR048333">
    <property type="entry name" value="HA2_WH"/>
</dbReference>
<dbReference type="RefSeq" id="XP_038782225.1">
    <property type="nucleotide sequence ID" value="XM_038935134.1"/>
</dbReference>
<evidence type="ECO:0000256" key="5">
    <source>
        <dbReference type="ARBA" id="ARBA00022664"/>
    </source>
</evidence>
<dbReference type="FunFam" id="3.40.50.300:FF:000145">
    <property type="entry name" value="probable ATP-dependent RNA helicase DHX40"/>
    <property type="match status" value="1"/>
</dbReference>
<reference evidence="19" key="2">
    <citation type="submission" date="2020-08" db="EMBL/GenBank/DDBJ databases">
        <title>Draft Genome Sequence of Cumin Blight Pathogen Alternaria burnsii.</title>
        <authorList>
            <person name="Feng Z."/>
        </authorList>
    </citation>
    <scope>NUCLEOTIDE SEQUENCE</scope>
    <source>
        <strain evidence="19">CBS107.38</strain>
    </source>
</reference>
<gene>
    <name evidence="19" type="ORF">GT037_010087</name>
</gene>
<dbReference type="InterPro" id="IPR011545">
    <property type="entry name" value="DEAD/DEAH_box_helicase_dom"/>
</dbReference>
<evidence type="ECO:0000256" key="7">
    <source>
        <dbReference type="ARBA" id="ARBA00022763"/>
    </source>
</evidence>
<dbReference type="GO" id="GO:0005634">
    <property type="term" value="C:nucleus"/>
    <property type="evidence" value="ECO:0007669"/>
    <property type="project" value="UniProtKB-SubCell"/>
</dbReference>
<keyword evidence="12" id="KW-0234">DNA repair</keyword>
<dbReference type="EMBL" id="JAAABM010000019">
    <property type="protein sequence ID" value="KAF7671864.1"/>
    <property type="molecule type" value="Genomic_DNA"/>
</dbReference>
<feature type="compositionally biased region" description="Basic and acidic residues" evidence="16">
    <location>
        <begin position="1645"/>
        <end position="1659"/>
    </location>
</feature>
<evidence type="ECO:0000256" key="4">
    <source>
        <dbReference type="ARBA" id="ARBA00022553"/>
    </source>
</evidence>
<dbReference type="GO" id="GO:0005524">
    <property type="term" value="F:ATP binding"/>
    <property type="evidence" value="ECO:0007669"/>
    <property type="project" value="UniProtKB-KW"/>
</dbReference>
<keyword evidence="10" id="KW-0067">ATP-binding</keyword>
<keyword evidence="15" id="KW-0175">Coiled coil</keyword>
<evidence type="ECO:0000256" key="9">
    <source>
        <dbReference type="ARBA" id="ARBA00022806"/>
    </source>
</evidence>
<evidence type="ECO:0000256" key="1">
    <source>
        <dbReference type="ARBA" id="ARBA00004123"/>
    </source>
</evidence>
<keyword evidence="5" id="KW-0507">mRNA processing</keyword>
<dbReference type="GO" id="GO:0003724">
    <property type="term" value="F:RNA helicase activity"/>
    <property type="evidence" value="ECO:0007669"/>
    <property type="project" value="UniProtKB-EC"/>
</dbReference>
<dbReference type="InterPro" id="IPR000330">
    <property type="entry name" value="SNF2_N"/>
</dbReference>
<dbReference type="Pfam" id="PF08658">
    <property type="entry name" value="Rad54_N"/>
    <property type="match status" value="1"/>
</dbReference>
<evidence type="ECO:0000256" key="16">
    <source>
        <dbReference type="SAM" id="MobiDB-lite"/>
    </source>
</evidence>
<dbReference type="GO" id="GO:0003677">
    <property type="term" value="F:DNA binding"/>
    <property type="evidence" value="ECO:0007669"/>
    <property type="project" value="UniProtKB-KW"/>
</dbReference>
<feature type="coiled-coil region" evidence="15">
    <location>
        <begin position="853"/>
        <end position="880"/>
    </location>
</feature>